<dbReference type="InterPro" id="IPR003477">
    <property type="entry name" value="PemK-like"/>
</dbReference>
<dbReference type="Pfam" id="PF02452">
    <property type="entry name" value="PemK_toxin"/>
    <property type="match status" value="1"/>
</dbReference>
<keyword evidence="2" id="KW-1277">Toxin-antitoxin system</keyword>
<organism evidence="4 5">
    <name type="scientific">Actinospica acidithermotolerans</name>
    <dbReference type="NCBI Taxonomy" id="2828514"/>
    <lineage>
        <taxon>Bacteria</taxon>
        <taxon>Bacillati</taxon>
        <taxon>Actinomycetota</taxon>
        <taxon>Actinomycetes</taxon>
        <taxon>Catenulisporales</taxon>
        <taxon>Actinospicaceae</taxon>
        <taxon>Actinospica</taxon>
    </lineage>
</organism>
<comment type="similarity">
    <text evidence="1">Belongs to the PemK/MazF family.</text>
</comment>
<dbReference type="Gene3D" id="2.30.30.110">
    <property type="match status" value="1"/>
</dbReference>
<dbReference type="SUPFAM" id="SSF50118">
    <property type="entry name" value="Cell growth inhibitor/plasmid maintenance toxic component"/>
    <property type="match status" value="1"/>
</dbReference>
<dbReference type="AlphaFoldDB" id="A0A941ECN8"/>
<gene>
    <name evidence="4" type="ORF">KDK95_16660</name>
</gene>
<dbReference type="EMBL" id="JAGSOH010000046">
    <property type="protein sequence ID" value="MBR7827950.1"/>
    <property type="molecule type" value="Genomic_DNA"/>
</dbReference>
<keyword evidence="5" id="KW-1185">Reference proteome</keyword>
<reference evidence="4" key="1">
    <citation type="submission" date="2021-04" db="EMBL/GenBank/DDBJ databases">
        <title>Genome based classification of Actinospica acidithermotolerans sp. nov., an actinobacterium isolated from an Indonesian hot spring.</title>
        <authorList>
            <person name="Kusuma A.B."/>
            <person name="Putra K.E."/>
            <person name="Nafisah S."/>
            <person name="Loh J."/>
            <person name="Nouioui I."/>
            <person name="Goodfellow M."/>
        </authorList>
    </citation>
    <scope>NUCLEOTIDE SEQUENCE</scope>
    <source>
        <strain evidence="4">MGRD01-02</strain>
    </source>
</reference>
<feature type="compositionally biased region" description="Basic and acidic residues" evidence="3">
    <location>
        <begin position="1"/>
        <end position="37"/>
    </location>
</feature>
<dbReference type="InterPro" id="IPR011067">
    <property type="entry name" value="Plasmid_toxin/cell-grow_inhib"/>
</dbReference>
<dbReference type="GO" id="GO:0003677">
    <property type="term" value="F:DNA binding"/>
    <property type="evidence" value="ECO:0007669"/>
    <property type="project" value="InterPro"/>
</dbReference>
<name>A0A941ECN8_9ACTN</name>
<protein>
    <submittedName>
        <fullName evidence="4">Type II toxin-antitoxin system PemK/MazF family toxin</fullName>
    </submittedName>
</protein>
<evidence type="ECO:0000313" key="5">
    <source>
        <dbReference type="Proteomes" id="UP000676325"/>
    </source>
</evidence>
<dbReference type="Proteomes" id="UP000676325">
    <property type="component" value="Unassembled WGS sequence"/>
</dbReference>
<proteinExistence type="inferred from homology"/>
<evidence type="ECO:0000256" key="2">
    <source>
        <dbReference type="ARBA" id="ARBA00022649"/>
    </source>
</evidence>
<evidence type="ECO:0000313" key="4">
    <source>
        <dbReference type="EMBL" id="MBR7827950.1"/>
    </source>
</evidence>
<evidence type="ECO:0000256" key="1">
    <source>
        <dbReference type="ARBA" id="ARBA00007521"/>
    </source>
</evidence>
<evidence type="ECO:0000256" key="3">
    <source>
        <dbReference type="SAM" id="MobiDB-lite"/>
    </source>
</evidence>
<accession>A0A941ECN8</accession>
<comment type="caution">
    <text evidence="4">The sequence shown here is derived from an EMBL/GenBank/DDBJ whole genome shotgun (WGS) entry which is preliminary data.</text>
</comment>
<feature type="region of interest" description="Disordered" evidence="3">
    <location>
        <begin position="1"/>
        <end position="49"/>
    </location>
</feature>
<sequence>MDLPHHQVQHEPHINARPDAEHDGHAPGRAQHEHDPFADSPGKSGPFATVEVDPRALGPVHTEYAPKHDGAPEPGEVVWTWVPYEEHDGRGKDRPVLVVAHEKGLDTQLAIKLTSVWHADAENWVDVGNGAWDREARESWAVVDRVIRIHQHGIRREACAMPREDFDKVVSHLRERYRWS</sequence>